<dbReference type="PROSITE" id="PS00108">
    <property type="entry name" value="PROTEIN_KINASE_ST"/>
    <property type="match status" value="1"/>
</dbReference>
<dbReference type="InterPro" id="IPR017441">
    <property type="entry name" value="Protein_kinase_ATP_BS"/>
</dbReference>
<dbReference type="PROSITE" id="PS00018">
    <property type="entry name" value="EF_HAND_1"/>
    <property type="match status" value="3"/>
</dbReference>
<dbReference type="PANTHER" id="PTHR24349">
    <property type="entry name" value="SERINE/THREONINE-PROTEIN KINASE"/>
    <property type="match status" value="1"/>
</dbReference>
<sequence>MGCCQGSAKSPVQHPDSRQGEEVRKEKTESEVQDTRWNFSKTFNFKRGIEKEWEIFHDNVLGRGAFGIVKRCRRVGDGSDGEICAVKIIRKSKLEEKQDVEDLRVEVDCMRRLGLGSLNCIALYDTFEDEENVYMVMELAEGGELYKRIKKGQYSEAAAAQIARSILQMVAQCHAKHIVYRDIKPTNFLFTSKSESAVLKGTDFGLAAYHPPGSPKLTDITGTPFYIAPEVVRQSYSFEADVWSVGALVYQLLSGYVPFQASTELKGPEAVVDLFRRVLNAPIDFESDPWPNISDMAKDFVSRLLTRDVSKRISVMDALNHPWLKEGAAPASALTDDVVQRLQRYSTYGRFRQQAMVAALAKVKDGDGGLNLPWSGNMDKLTAMFEDMDSDKNGSLSCAEIRDGLRAAGYSLSDAEVQQLFQAVDVDRTGNISLNEFLAAMLDWQQQQEHAAPPLPPSEAHMSHMIWKDLFEKYDIDKSGGIGAEEIAVILGLAPESPEIQDVLREADMDTNGHITFEEFTALMEGSHKDSLEIYSKRRVKVDGD</sequence>
<protein>
    <submittedName>
        <fullName evidence="11">Calcium-dependent protein kinase</fullName>
    </submittedName>
</protein>
<dbReference type="PROSITE" id="PS50222">
    <property type="entry name" value="EF_HAND_2"/>
    <property type="match status" value="3"/>
</dbReference>
<evidence type="ECO:0000256" key="1">
    <source>
        <dbReference type="ARBA" id="ARBA00022527"/>
    </source>
</evidence>
<keyword evidence="5" id="KW-0106">Calcium</keyword>
<keyword evidence="4 11" id="KW-0418">Kinase</keyword>
<organism evidence="11">
    <name type="scientific">Tetraselmis sp. GSL018</name>
    <dbReference type="NCBI Taxonomy" id="582737"/>
    <lineage>
        <taxon>Eukaryota</taxon>
        <taxon>Viridiplantae</taxon>
        <taxon>Chlorophyta</taxon>
        <taxon>core chlorophytes</taxon>
        <taxon>Chlorodendrophyceae</taxon>
        <taxon>Chlorodendrales</taxon>
        <taxon>Chlorodendraceae</taxon>
        <taxon>Tetraselmis</taxon>
    </lineage>
</organism>
<dbReference type="InterPro" id="IPR050205">
    <property type="entry name" value="CDPK_Ser/Thr_kinases"/>
</dbReference>
<dbReference type="Gene3D" id="3.30.200.20">
    <property type="entry name" value="Phosphorylase Kinase, domain 1"/>
    <property type="match status" value="1"/>
</dbReference>
<dbReference type="SUPFAM" id="SSF47473">
    <property type="entry name" value="EF-hand"/>
    <property type="match status" value="1"/>
</dbReference>
<keyword evidence="1" id="KW-0723">Serine/threonine-protein kinase</keyword>
<dbReference type="SMART" id="SM00220">
    <property type="entry name" value="S_TKc"/>
    <property type="match status" value="1"/>
</dbReference>
<dbReference type="InterPro" id="IPR011009">
    <property type="entry name" value="Kinase-like_dom_sf"/>
</dbReference>
<keyword evidence="3 7" id="KW-0547">Nucleotide-binding</keyword>
<evidence type="ECO:0000259" key="10">
    <source>
        <dbReference type="PROSITE" id="PS50222"/>
    </source>
</evidence>
<feature type="domain" description="EF-hand" evidence="10">
    <location>
        <begin position="376"/>
        <end position="411"/>
    </location>
</feature>
<dbReference type="GO" id="GO:0004674">
    <property type="term" value="F:protein serine/threonine kinase activity"/>
    <property type="evidence" value="ECO:0007669"/>
    <property type="project" value="UniProtKB-KW"/>
</dbReference>
<dbReference type="Pfam" id="PF13499">
    <property type="entry name" value="EF-hand_7"/>
    <property type="match status" value="2"/>
</dbReference>
<evidence type="ECO:0000313" key="11">
    <source>
        <dbReference type="EMBL" id="JAC80442.1"/>
    </source>
</evidence>
<dbReference type="PROSITE" id="PS50011">
    <property type="entry name" value="PROTEIN_KINASE_DOM"/>
    <property type="match status" value="1"/>
</dbReference>
<dbReference type="GO" id="GO:0005524">
    <property type="term" value="F:ATP binding"/>
    <property type="evidence" value="ECO:0007669"/>
    <property type="project" value="UniProtKB-UniRule"/>
</dbReference>
<dbReference type="EMBL" id="GBEZ01004803">
    <property type="protein sequence ID" value="JAC80442.1"/>
    <property type="molecule type" value="Transcribed_RNA"/>
</dbReference>
<dbReference type="PROSITE" id="PS00107">
    <property type="entry name" value="PROTEIN_KINASE_ATP"/>
    <property type="match status" value="1"/>
</dbReference>
<evidence type="ECO:0000259" key="9">
    <source>
        <dbReference type="PROSITE" id="PS50011"/>
    </source>
</evidence>
<feature type="binding site" evidence="7">
    <location>
        <position position="91"/>
    </location>
    <ligand>
        <name>ATP</name>
        <dbReference type="ChEBI" id="CHEBI:30616"/>
    </ligand>
</feature>
<keyword evidence="6 7" id="KW-0067">ATP-binding</keyword>
<dbReference type="Gene3D" id="1.10.510.10">
    <property type="entry name" value="Transferase(Phosphotransferase) domain 1"/>
    <property type="match status" value="1"/>
</dbReference>
<dbReference type="SUPFAM" id="SSF56112">
    <property type="entry name" value="Protein kinase-like (PK-like)"/>
    <property type="match status" value="1"/>
</dbReference>
<dbReference type="Pfam" id="PF00069">
    <property type="entry name" value="Pkinase"/>
    <property type="match status" value="1"/>
</dbReference>
<feature type="domain" description="Protein kinase" evidence="9">
    <location>
        <begin position="55"/>
        <end position="324"/>
    </location>
</feature>
<feature type="domain" description="EF-hand" evidence="10">
    <location>
        <begin position="412"/>
        <end position="447"/>
    </location>
</feature>
<dbReference type="InterPro" id="IPR018247">
    <property type="entry name" value="EF_Hand_1_Ca_BS"/>
</dbReference>
<dbReference type="CDD" id="cd05117">
    <property type="entry name" value="STKc_CAMK"/>
    <property type="match status" value="1"/>
</dbReference>
<dbReference type="InterPro" id="IPR008271">
    <property type="entry name" value="Ser/Thr_kinase_AS"/>
</dbReference>
<reference evidence="11" key="1">
    <citation type="submission" date="2014-05" db="EMBL/GenBank/DDBJ databases">
        <title>The transcriptome of the halophilic microalga Tetraselmis sp. GSL018 isolated from the Great Salt Lake, Utah.</title>
        <authorList>
            <person name="Jinkerson R.E."/>
            <person name="D'Adamo S."/>
            <person name="Posewitz M.C."/>
        </authorList>
    </citation>
    <scope>NUCLEOTIDE SEQUENCE</scope>
    <source>
        <strain evidence="11">GSL018</strain>
    </source>
</reference>
<evidence type="ECO:0000256" key="2">
    <source>
        <dbReference type="ARBA" id="ARBA00022679"/>
    </source>
</evidence>
<dbReference type="FunFam" id="1.10.510.10:FF:000571">
    <property type="entry name" value="Maternal embryonic leucine zipper kinase"/>
    <property type="match status" value="1"/>
</dbReference>
<feature type="domain" description="EF-hand" evidence="10">
    <location>
        <begin position="495"/>
        <end position="530"/>
    </location>
</feature>
<gene>
    <name evidence="11" type="primary">CPK</name>
    <name evidence="11" type="ORF">TSPGSL018_10267</name>
</gene>
<dbReference type="InterPro" id="IPR000719">
    <property type="entry name" value="Prot_kinase_dom"/>
</dbReference>
<evidence type="ECO:0000256" key="4">
    <source>
        <dbReference type="ARBA" id="ARBA00022777"/>
    </source>
</evidence>
<evidence type="ECO:0000256" key="6">
    <source>
        <dbReference type="ARBA" id="ARBA00022840"/>
    </source>
</evidence>
<evidence type="ECO:0000256" key="3">
    <source>
        <dbReference type="ARBA" id="ARBA00022741"/>
    </source>
</evidence>
<dbReference type="InterPro" id="IPR002048">
    <property type="entry name" value="EF_hand_dom"/>
</dbReference>
<dbReference type="CDD" id="cd00051">
    <property type="entry name" value="EFh"/>
    <property type="match status" value="1"/>
</dbReference>
<feature type="region of interest" description="Disordered" evidence="8">
    <location>
        <begin position="1"/>
        <end position="31"/>
    </location>
</feature>
<dbReference type="SMART" id="SM00054">
    <property type="entry name" value="EFh"/>
    <property type="match status" value="4"/>
</dbReference>
<dbReference type="AlphaFoldDB" id="A0A061S5H3"/>
<dbReference type="Gene3D" id="1.10.238.10">
    <property type="entry name" value="EF-hand"/>
    <property type="match status" value="1"/>
</dbReference>
<keyword evidence="2" id="KW-0808">Transferase</keyword>
<proteinExistence type="predicted"/>
<evidence type="ECO:0000256" key="8">
    <source>
        <dbReference type="SAM" id="MobiDB-lite"/>
    </source>
</evidence>
<feature type="compositionally biased region" description="Basic and acidic residues" evidence="8">
    <location>
        <begin position="15"/>
        <end position="31"/>
    </location>
</feature>
<dbReference type="InterPro" id="IPR011992">
    <property type="entry name" value="EF-hand-dom_pair"/>
</dbReference>
<accession>A0A061S5H3</accession>
<name>A0A061S5H3_9CHLO</name>
<dbReference type="GO" id="GO:0005509">
    <property type="term" value="F:calcium ion binding"/>
    <property type="evidence" value="ECO:0007669"/>
    <property type="project" value="InterPro"/>
</dbReference>
<evidence type="ECO:0000256" key="7">
    <source>
        <dbReference type="PROSITE-ProRule" id="PRU10141"/>
    </source>
</evidence>
<evidence type="ECO:0000256" key="5">
    <source>
        <dbReference type="ARBA" id="ARBA00022837"/>
    </source>
</evidence>